<evidence type="ECO:0000259" key="2">
    <source>
        <dbReference type="PROSITE" id="PS50006"/>
    </source>
</evidence>
<dbReference type="PROSITE" id="PS50006">
    <property type="entry name" value="FHA_DOMAIN"/>
    <property type="match status" value="1"/>
</dbReference>
<dbReference type="InterPro" id="IPR002716">
    <property type="entry name" value="PIN_dom"/>
</dbReference>
<protein>
    <recommendedName>
        <fullName evidence="2">FHA domain-containing protein</fullName>
    </recommendedName>
</protein>
<dbReference type="InterPro" id="IPR000253">
    <property type="entry name" value="FHA_dom"/>
</dbReference>
<keyword evidence="4" id="KW-1185">Reference proteome</keyword>
<dbReference type="Pfam" id="PF13638">
    <property type="entry name" value="PIN_4"/>
    <property type="match status" value="1"/>
</dbReference>
<dbReference type="GO" id="GO:0031965">
    <property type="term" value="C:nuclear membrane"/>
    <property type="evidence" value="ECO:0007669"/>
    <property type="project" value="TreeGrafter"/>
</dbReference>
<accession>A0AA86VY40</accession>
<dbReference type="SMART" id="SM00240">
    <property type="entry name" value="FHA"/>
    <property type="match status" value="1"/>
</dbReference>
<dbReference type="PANTHER" id="PTHR22593">
    <property type="entry name" value="TRANSMEMBRANE PROTEIN 18"/>
    <property type="match status" value="1"/>
</dbReference>
<sequence length="1159" mass="131124">MGSEKRAKGEDKEGEIPVLTVLKNNTILKNIFIVNKPPERPSRADHVDVLLVGRHPDCDIMLTHPSISRFHLQIRSKPSSRTFSIVDLSSVHGTWLSGKRIEPMVSEEMREGDALRLGVSSRVYRLHWIPISRAYDLENPFVAQLDAVAEEDEEEEKIQKLNVCPAEMEVDSIVEDIGSLFFDENVKLTVKEEVPFTPWMLEEKNSQSKEEAIGNPSDLGVSDGKNILSDFVSQVLSRPYVESLVQHYDILTENLSHTLRLLAVEAVLDPKMLQLYTLSDTFTSPLEPGHENSFEKKRYSSSPFNTAHSSLDTKIAAEDVITPKKAGCEYQCKNRDDVDAFTVPASPDKKCSADVPMPKESKSEWTLRDDGSITDVFTAGAGNLDSEGMLLPVKEAVLETNVEQIKIVETVDMDSPSDEEKRDMYVSQSFNEIVQDVRNKYTGSISPTPHQIESVNLSMTEELVFNIMNEDQTLQSDMEILESHVKAMNKTSANYNIWSRRGKATSAPQVRTSKSTVKNAVNGDAEVAMSNEKDVRNRRISKNLFSLLDGEVEEEIFTPDKENFSPNILQLLSLKKGKVQEIKHSRSQRSQPLSKDTSNSENNPDQSIGPRLCKMNQKDIINKTISKDLFSVLDGKKEEEKEDEFFTPDKENFSPNTLQLQLLKKKGKVEEIKRSKLKRSPLSKDIFNPEIYPNESTGLCRMHQTDIINTTISEDLFSDLAGKEEEEIFTPNKANFSPNTLRLRLLKNKGTVEEKTQMSPLSKGTFNTDMYGKESIDPTYGNLSQKDTVNSTISKDFFSDFVGKEEVEDILTLDNENFSPNVLQMRLLKKKSEVAEIKHSKSPWDENQNLQRKPFCSHIHLAQDQHPVTSEDREERVPFQLLNRSGGKGRSNTCYPVSAIKSFHFSNCGQSLDQHINHPSDISGVPKKTGWDMIVDTSSLVNKESRKALQLLQGLKGTRLIIPRLVIRELNSMMRQFKIFRRTSEASLALEWIEECTVKTSWWINIQSSVDEGRLIAPTPPASPQTQFSEESWISLSYLKCMEIASPTVEDHILNFALLYRKNQSDGQLVLLSEDISLKIKCMAEGLLCEPVQEFRQSLVNPFSERFLWTNSSPRGQTWSCQDDLVLREKYCCAPLCKPSKRSASGLKLILLHNSQYGL</sequence>
<dbReference type="Proteomes" id="UP001189624">
    <property type="component" value="Chromosome 4"/>
</dbReference>
<reference evidence="3" key="1">
    <citation type="submission" date="2023-10" db="EMBL/GenBank/DDBJ databases">
        <authorList>
            <person name="Domelevo Entfellner J.-B."/>
        </authorList>
    </citation>
    <scope>NUCLEOTIDE SEQUENCE</scope>
</reference>
<dbReference type="Gramene" id="rna-AYBTSS11_LOCUS12887">
    <property type="protein sequence ID" value="CAJ1947872.1"/>
    <property type="gene ID" value="gene-AYBTSS11_LOCUS12887"/>
</dbReference>
<feature type="domain" description="FHA" evidence="2">
    <location>
        <begin position="50"/>
        <end position="101"/>
    </location>
</feature>
<proteinExistence type="predicted"/>
<evidence type="ECO:0000256" key="1">
    <source>
        <dbReference type="SAM" id="MobiDB-lite"/>
    </source>
</evidence>
<evidence type="ECO:0000313" key="3">
    <source>
        <dbReference type="EMBL" id="CAJ1947872.1"/>
    </source>
</evidence>
<dbReference type="Gene3D" id="2.60.200.20">
    <property type="match status" value="1"/>
</dbReference>
<dbReference type="InterPro" id="IPR008984">
    <property type="entry name" value="SMAD_FHA_dom_sf"/>
</dbReference>
<dbReference type="EMBL" id="OY731401">
    <property type="protein sequence ID" value="CAJ1947872.1"/>
    <property type="molecule type" value="Genomic_DNA"/>
</dbReference>
<dbReference type="Pfam" id="PF00498">
    <property type="entry name" value="FHA"/>
    <property type="match status" value="1"/>
</dbReference>
<dbReference type="Gene3D" id="3.40.50.1010">
    <property type="entry name" value="5'-nuclease"/>
    <property type="match status" value="1"/>
</dbReference>
<feature type="region of interest" description="Disordered" evidence="1">
    <location>
        <begin position="580"/>
        <end position="612"/>
    </location>
</feature>
<organism evidence="3 4">
    <name type="scientific">Sphenostylis stenocarpa</name>
    <dbReference type="NCBI Taxonomy" id="92480"/>
    <lineage>
        <taxon>Eukaryota</taxon>
        <taxon>Viridiplantae</taxon>
        <taxon>Streptophyta</taxon>
        <taxon>Embryophyta</taxon>
        <taxon>Tracheophyta</taxon>
        <taxon>Spermatophyta</taxon>
        <taxon>Magnoliopsida</taxon>
        <taxon>eudicotyledons</taxon>
        <taxon>Gunneridae</taxon>
        <taxon>Pentapetalae</taxon>
        <taxon>rosids</taxon>
        <taxon>fabids</taxon>
        <taxon>Fabales</taxon>
        <taxon>Fabaceae</taxon>
        <taxon>Papilionoideae</taxon>
        <taxon>50 kb inversion clade</taxon>
        <taxon>NPAAA clade</taxon>
        <taxon>indigoferoid/millettioid clade</taxon>
        <taxon>Phaseoleae</taxon>
        <taxon>Sphenostylis</taxon>
    </lineage>
</organism>
<dbReference type="SUPFAM" id="SSF49879">
    <property type="entry name" value="SMAD/FHA domain"/>
    <property type="match status" value="1"/>
</dbReference>
<dbReference type="CDD" id="cd22691">
    <property type="entry name" value="FHA_PS1-like"/>
    <property type="match status" value="1"/>
</dbReference>
<feature type="compositionally biased region" description="Polar residues" evidence="1">
    <location>
        <begin position="588"/>
        <end position="606"/>
    </location>
</feature>
<evidence type="ECO:0000313" key="4">
    <source>
        <dbReference type="Proteomes" id="UP001189624"/>
    </source>
</evidence>
<gene>
    <name evidence="3" type="ORF">AYBTSS11_LOCUS12887</name>
</gene>
<dbReference type="AlphaFoldDB" id="A0AA86VY40"/>
<dbReference type="PANTHER" id="PTHR22593:SF8">
    <property type="entry name" value="FHA DOMAIN-CONTAINING PROTEIN PS1"/>
    <property type="match status" value="1"/>
</dbReference>
<name>A0AA86VY40_9FABA</name>